<sequence>MYVDCGTLFTGGEVVEDGRFAVSEGRVTAVGTRDEVAADGDRVDLSGEVVTPGFVDAHLHLKGGRSMDPMDWVAGTTAESAANAVADAGKLLDAGFTTVRDVGSDVAIGVRNAIDAGEVEGPRVYTSGLSISQTGGHGDLHMLPREWVKDGAGISTLADGADECRRVARERHREGADLLKIMTTGGVLSEKDSPTEAQFTDEEVAALVEEAHRVGMPVASHAQGAPGIKRALENGVDTIEHGFHIDDECLDLFEETGATFVPTLAIMHRIVTKGEDHGVPEHGLRKARAAQQAHFESVRRAKAAGVPIAAGTDFIGPDLIPHGENALELELLVSEVGFTPTEAVAAATSVAGRTIPDDVGGLAEGNHADFLALGGDPRDDIDHVYDVDAVYKGGERVR</sequence>
<accession>A0ABD5ZPC5</accession>
<dbReference type="RefSeq" id="WP_276236100.1">
    <property type="nucleotide sequence ID" value="NZ_CP119802.1"/>
</dbReference>
<dbReference type="Proteomes" id="UP001596398">
    <property type="component" value="Unassembled WGS sequence"/>
</dbReference>
<dbReference type="InterPro" id="IPR006680">
    <property type="entry name" value="Amidohydro-rel"/>
</dbReference>
<dbReference type="SUPFAM" id="SSF51338">
    <property type="entry name" value="Composite domain of metallo-dependent hydrolases"/>
    <property type="match status" value="1"/>
</dbReference>
<gene>
    <name evidence="2" type="ORF">ACFQJ4_07080</name>
</gene>
<dbReference type="CDD" id="cd01299">
    <property type="entry name" value="Met_dep_hydrolase_A"/>
    <property type="match status" value="1"/>
</dbReference>
<evidence type="ECO:0000259" key="1">
    <source>
        <dbReference type="Pfam" id="PF01979"/>
    </source>
</evidence>
<proteinExistence type="predicted"/>
<dbReference type="AlphaFoldDB" id="A0ABD5ZPC5"/>
<organism evidence="2 3">
    <name type="scientific">Halosegnis marinus</name>
    <dbReference type="NCBI Taxonomy" id="3034023"/>
    <lineage>
        <taxon>Archaea</taxon>
        <taxon>Methanobacteriati</taxon>
        <taxon>Methanobacteriota</taxon>
        <taxon>Stenosarchaea group</taxon>
        <taxon>Halobacteria</taxon>
        <taxon>Halobacteriales</taxon>
        <taxon>Natronomonadaceae</taxon>
        <taxon>Halosegnis</taxon>
    </lineage>
</organism>
<keyword evidence="3" id="KW-1185">Reference proteome</keyword>
<evidence type="ECO:0000313" key="2">
    <source>
        <dbReference type="EMBL" id="MFC7235078.1"/>
    </source>
</evidence>
<comment type="caution">
    <text evidence="2">The sequence shown here is derived from an EMBL/GenBank/DDBJ whole genome shotgun (WGS) entry which is preliminary data.</text>
</comment>
<name>A0ABD5ZPC5_9EURY</name>
<dbReference type="InterPro" id="IPR032466">
    <property type="entry name" value="Metal_Hydrolase"/>
</dbReference>
<feature type="domain" description="Amidohydrolase-related" evidence="1">
    <location>
        <begin position="49"/>
        <end position="397"/>
    </location>
</feature>
<dbReference type="Gene3D" id="2.30.40.10">
    <property type="entry name" value="Urease, subunit C, domain 1"/>
    <property type="match status" value="1"/>
</dbReference>
<dbReference type="InterPro" id="IPR051781">
    <property type="entry name" value="Metallo-dep_Hydrolase"/>
</dbReference>
<evidence type="ECO:0000313" key="3">
    <source>
        <dbReference type="Proteomes" id="UP001596398"/>
    </source>
</evidence>
<dbReference type="Pfam" id="PF01979">
    <property type="entry name" value="Amidohydro_1"/>
    <property type="match status" value="1"/>
</dbReference>
<dbReference type="Gene3D" id="3.20.20.140">
    <property type="entry name" value="Metal-dependent hydrolases"/>
    <property type="match status" value="1"/>
</dbReference>
<dbReference type="InterPro" id="IPR057744">
    <property type="entry name" value="OTAase-like"/>
</dbReference>
<dbReference type="GeneID" id="79266759"/>
<dbReference type="SUPFAM" id="SSF51556">
    <property type="entry name" value="Metallo-dependent hydrolases"/>
    <property type="match status" value="1"/>
</dbReference>
<reference evidence="2 3" key="1">
    <citation type="journal article" date="2019" name="Int. J. Syst. Evol. Microbiol.">
        <title>The Global Catalogue of Microorganisms (GCM) 10K type strain sequencing project: providing services to taxonomists for standard genome sequencing and annotation.</title>
        <authorList>
            <consortium name="The Broad Institute Genomics Platform"/>
            <consortium name="The Broad Institute Genome Sequencing Center for Infectious Disease"/>
            <person name="Wu L."/>
            <person name="Ma J."/>
        </authorList>
    </citation>
    <scope>NUCLEOTIDE SEQUENCE [LARGE SCALE GENOMIC DNA]</scope>
    <source>
        <strain evidence="2 3">DT85</strain>
    </source>
</reference>
<dbReference type="InterPro" id="IPR011059">
    <property type="entry name" value="Metal-dep_hydrolase_composite"/>
</dbReference>
<dbReference type="PANTHER" id="PTHR43135:SF3">
    <property type="entry name" value="ALPHA-D-RIBOSE 1-METHYLPHOSPHONATE 5-TRIPHOSPHATE DIPHOSPHATASE"/>
    <property type="match status" value="1"/>
</dbReference>
<dbReference type="EMBL" id="JBHTAP010000001">
    <property type="protein sequence ID" value="MFC7235078.1"/>
    <property type="molecule type" value="Genomic_DNA"/>
</dbReference>
<protein>
    <submittedName>
        <fullName evidence="2">Amidohydrolase family protein</fullName>
    </submittedName>
</protein>
<dbReference type="PANTHER" id="PTHR43135">
    <property type="entry name" value="ALPHA-D-RIBOSE 1-METHYLPHOSPHONATE 5-TRIPHOSPHATE DIPHOSPHATASE"/>
    <property type="match status" value="1"/>
</dbReference>